<sequence length="78" mass="9073">MLIDQSKVRECIAALLLDSVNPNRNPDMSVVMKTVEWVLLDECMIHSRGNYTYAAKVLGLDRGTVKRRYERFLKEKSR</sequence>
<dbReference type="Gene3D" id="1.10.10.60">
    <property type="entry name" value="Homeodomain-like"/>
    <property type="match status" value="1"/>
</dbReference>
<dbReference type="Pfam" id="PF02954">
    <property type="entry name" value="HTH_8"/>
    <property type="match status" value="1"/>
</dbReference>
<protein>
    <recommendedName>
        <fullName evidence="1">DNA binding HTH domain-containing protein</fullName>
    </recommendedName>
</protein>
<dbReference type="GO" id="GO:0043565">
    <property type="term" value="F:sequence-specific DNA binding"/>
    <property type="evidence" value="ECO:0007669"/>
    <property type="project" value="InterPro"/>
</dbReference>
<evidence type="ECO:0000313" key="3">
    <source>
        <dbReference type="EMBL" id="CDT55827.1"/>
    </source>
</evidence>
<dbReference type="SUPFAM" id="SSF46689">
    <property type="entry name" value="Homeodomain-like"/>
    <property type="match status" value="1"/>
</dbReference>
<evidence type="ECO:0000259" key="1">
    <source>
        <dbReference type="Pfam" id="PF02954"/>
    </source>
</evidence>
<dbReference type="EMBL" id="CCJV01000020">
    <property type="protein sequence ID" value="CDS95314.1"/>
    <property type="molecule type" value="Genomic_DNA"/>
</dbReference>
<evidence type="ECO:0000313" key="4">
    <source>
        <dbReference type="Proteomes" id="UP000049077"/>
    </source>
</evidence>
<dbReference type="AlphaFoldDB" id="A0A4R3P0U9"/>
<dbReference type="RefSeq" id="WP_196299467.1">
    <property type="nucleotide sequence ID" value="NZ_CAWMFL010000118.1"/>
</dbReference>
<evidence type="ECO:0000313" key="5">
    <source>
        <dbReference type="Proteomes" id="UP000049495"/>
    </source>
</evidence>
<feature type="domain" description="DNA binding HTH" evidence="1">
    <location>
        <begin position="33"/>
        <end position="71"/>
    </location>
</feature>
<dbReference type="InterPro" id="IPR009057">
    <property type="entry name" value="Homeodomain-like_sf"/>
</dbReference>
<organism evidence="2 5">
    <name type="scientific">Vibrio crassostreae</name>
    <dbReference type="NCBI Taxonomy" id="246167"/>
    <lineage>
        <taxon>Bacteria</taxon>
        <taxon>Pseudomonadati</taxon>
        <taxon>Pseudomonadota</taxon>
        <taxon>Gammaproteobacteria</taxon>
        <taxon>Vibrionales</taxon>
        <taxon>Vibrionaceae</taxon>
        <taxon>Vibrio</taxon>
    </lineage>
</organism>
<reference evidence="5" key="1">
    <citation type="submission" date="2014-06" db="EMBL/GenBank/DDBJ databases">
        <authorList>
            <person name="Le Roux Frederique"/>
        </authorList>
    </citation>
    <scope>NUCLEOTIDE SEQUENCE [LARGE SCALE GENOMIC DNA]</scope>
    <source>
        <strain evidence="5">J5-5</strain>
    </source>
</reference>
<reference evidence="2 4" key="2">
    <citation type="submission" date="2014-06" db="EMBL/GenBank/DDBJ databases">
        <authorList>
            <person name="Le Roux F."/>
        </authorList>
    </citation>
    <scope>NUCLEOTIDE SEQUENCE</scope>
    <source>
        <strain evidence="3 4">J5-4</strain>
        <strain evidence="2">J5-5</strain>
    </source>
</reference>
<evidence type="ECO:0000313" key="2">
    <source>
        <dbReference type="EMBL" id="CDS95314.1"/>
    </source>
</evidence>
<accession>A0A4R3P0U9</accession>
<dbReference type="Proteomes" id="UP000049495">
    <property type="component" value="Unassembled WGS sequence"/>
</dbReference>
<name>A0A4R3P0U9_9VIBR</name>
<dbReference type="InterPro" id="IPR002197">
    <property type="entry name" value="HTH_Fis"/>
</dbReference>
<dbReference type="EMBL" id="CCJX01000159">
    <property type="protein sequence ID" value="CDT55827.1"/>
    <property type="molecule type" value="Genomic_DNA"/>
</dbReference>
<keyword evidence="4" id="KW-1185">Reference proteome</keyword>
<dbReference type="Proteomes" id="UP000049077">
    <property type="component" value="Unassembled WGS sequence"/>
</dbReference>
<comment type="caution">
    <text evidence="2">The sequence shown here is derived from an EMBL/GenBank/DDBJ whole genome shotgun (WGS) entry which is preliminary data.</text>
</comment>
<gene>
    <name evidence="3" type="ORF">VCR4J5_710005</name>
    <name evidence="2" type="ORF">VCR5J5_1160037</name>
</gene>
<proteinExistence type="predicted"/>